<evidence type="ECO:0000256" key="1">
    <source>
        <dbReference type="SAM" id="Phobius"/>
    </source>
</evidence>
<dbReference type="EMBL" id="CAADFF010000084">
    <property type="protein sequence ID" value="VFJ96364.1"/>
    <property type="molecule type" value="Genomic_DNA"/>
</dbReference>
<feature type="transmembrane region" description="Helical" evidence="1">
    <location>
        <begin position="22"/>
        <end position="40"/>
    </location>
</feature>
<keyword evidence="1" id="KW-0812">Transmembrane</keyword>
<name>A0A450UUY7_9GAMM</name>
<reference evidence="2" key="1">
    <citation type="submission" date="2019-02" db="EMBL/GenBank/DDBJ databases">
        <authorList>
            <person name="Gruber-Vodicka R. H."/>
            <person name="Seah K. B. B."/>
        </authorList>
    </citation>
    <scope>NUCLEOTIDE SEQUENCE</scope>
    <source>
        <strain evidence="2">BECK_M7</strain>
    </source>
</reference>
<keyword evidence="1" id="KW-1133">Transmembrane helix</keyword>
<evidence type="ECO:0000313" key="2">
    <source>
        <dbReference type="EMBL" id="VFJ96364.1"/>
    </source>
</evidence>
<proteinExistence type="predicted"/>
<gene>
    <name evidence="2" type="ORF">BECKLFY1418B_GA0070995_10844</name>
</gene>
<keyword evidence="1" id="KW-0472">Membrane</keyword>
<sequence length="59" mass="6954">MWWCENAEFYAFARKLKGGRASARKFIVFMDCYLVSGFYIPRKARGNKKNYLKLIPNKG</sequence>
<protein>
    <submittedName>
        <fullName evidence="2">Uncharacterized protein</fullName>
    </submittedName>
</protein>
<dbReference type="AlphaFoldDB" id="A0A450UUY7"/>
<accession>A0A450UUY7</accession>
<organism evidence="2">
    <name type="scientific">Candidatus Kentrum sp. LFY</name>
    <dbReference type="NCBI Taxonomy" id="2126342"/>
    <lineage>
        <taxon>Bacteria</taxon>
        <taxon>Pseudomonadati</taxon>
        <taxon>Pseudomonadota</taxon>
        <taxon>Gammaproteobacteria</taxon>
        <taxon>Candidatus Kentrum</taxon>
    </lineage>
</organism>